<accession>A0A098S9E9</accession>
<feature type="transmembrane region" description="Helical" evidence="1">
    <location>
        <begin position="59"/>
        <end position="82"/>
    </location>
</feature>
<sequence>MIRSLLLQSWQAQVRSPFWERGLVVNILLGLLALYLLANFLFAGYFLDVILQNSVPDEHPIAALSGIFFFTWIAGLLFRFLMQSFPVIDIQPYLLLPVRRSKLFHYLLFRSVFNVINLFPLVFILPFTFKVVSTEYGAVAQLAWIVSVMCLALFNNFVGFYLKRQFNMSPFAILGAFLVLCGIAYADTQEWLTLSDAFANTFMAILTNPVLSLIPVALVVLAYQLPFRTLRSNAYLDTVEGRKGRVESTQGIAALRRLGMAGQFVQMELLQIARNKRPKTMLLMAVLILFYPFFSLEYLENGESFSMVFLFTLMATTFPMATYGQFLIAWESSFFNMLMARRVPLMEYMKGKYYLFTLFNVAAFCVCLLYGLADIRMIPIVVVSFLVNMGITAYIILFLSTYNSRPVNPEKSAFMNWEGVGASQFLLVLPAFFLPVVIHLLLQWILGWQWGLAVLGMIGIVGILLHRPIMQAVVRQLSRRKYDLIDAYKQEV</sequence>
<reference evidence="2 3" key="1">
    <citation type="journal article" date="2014" name="Int. J. Syst. Evol. Microbiol.">
        <title>Phaeodactylibacter xiamenensis gen. nov., sp. nov., a member of the family Saprospiraceae isolated from the marine alga Phaeodactylum tricornutum.</title>
        <authorList>
            <person name="Chen Z.Jr."/>
            <person name="Lei X."/>
            <person name="Lai Q."/>
            <person name="Li Y."/>
            <person name="Zhang B."/>
            <person name="Zhang J."/>
            <person name="Zhang H."/>
            <person name="Yang L."/>
            <person name="Zheng W."/>
            <person name="Tian Y."/>
            <person name="Yu Z."/>
            <person name="Xu H.Jr."/>
            <person name="Zheng T."/>
        </authorList>
    </citation>
    <scope>NUCLEOTIDE SEQUENCE [LARGE SCALE GENOMIC DNA]</scope>
    <source>
        <strain evidence="2 3">KD52</strain>
    </source>
</reference>
<feature type="transmembrane region" description="Helical" evidence="1">
    <location>
        <begin position="169"/>
        <end position="186"/>
    </location>
</feature>
<keyword evidence="1" id="KW-0812">Transmembrane</keyword>
<dbReference type="STRING" id="1524460.IX84_08750"/>
<evidence type="ECO:0000256" key="1">
    <source>
        <dbReference type="SAM" id="Phobius"/>
    </source>
</evidence>
<gene>
    <name evidence="2" type="ORF">IX84_08750</name>
</gene>
<feature type="transmembrane region" description="Helical" evidence="1">
    <location>
        <begin position="281"/>
        <end position="299"/>
    </location>
</feature>
<keyword evidence="1" id="KW-1133">Transmembrane helix</keyword>
<name>A0A098S9E9_9BACT</name>
<organism evidence="2 3">
    <name type="scientific">Phaeodactylibacter xiamenensis</name>
    <dbReference type="NCBI Taxonomy" id="1524460"/>
    <lineage>
        <taxon>Bacteria</taxon>
        <taxon>Pseudomonadati</taxon>
        <taxon>Bacteroidota</taxon>
        <taxon>Saprospiria</taxon>
        <taxon>Saprospirales</taxon>
        <taxon>Haliscomenobacteraceae</taxon>
        <taxon>Phaeodactylibacter</taxon>
    </lineage>
</organism>
<evidence type="ECO:0000313" key="3">
    <source>
        <dbReference type="Proteomes" id="UP000029736"/>
    </source>
</evidence>
<protein>
    <submittedName>
        <fullName evidence="2">Uncharacterized protein</fullName>
    </submittedName>
</protein>
<keyword evidence="3" id="KW-1185">Reference proteome</keyword>
<dbReference type="OrthoDB" id="1014144at2"/>
<feature type="transmembrane region" description="Helical" evidence="1">
    <location>
        <begin position="448"/>
        <end position="465"/>
    </location>
</feature>
<feature type="transmembrane region" description="Helical" evidence="1">
    <location>
        <begin position="420"/>
        <end position="442"/>
    </location>
</feature>
<feature type="transmembrane region" description="Helical" evidence="1">
    <location>
        <begin position="141"/>
        <end position="162"/>
    </location>
</feature>
<dbReference type="InterPro" id="IPR043742">
    <property type="entry name" value="DUF5687"/>
</dbReference>
<feature type="transmembrane region" description="Helical" evidence="1">
    <location>
        <begin position="23"/>
        <end position="47"/>
    </location>
</feature>
<feature type="transmembrane region" description="Helical" evidence="1">
    <location>
        <begin position="305"/>
        <end position="330"/>
    </location>
</feature>
<feature type="transmembrane region" description="Helical" evidence="1">
    <location>
        <begin position="351"/>
        <end position="372"/>
    </location>
</feature>
<feature type="transmembrane region" description="Helical" evidence="1">
    <location>
        <begin position="103"/>
        <end position="129"/>
    </location>
</feature>
<dbReference type="EMBL" id="JPOS01000018">
    <property type="protein sequence ID" value="KGE88730.1"/>
    <property type="molecule type" value="Genomic_DNA"/>
</dbReference>
<dbReference type="AlphaFoldDB" id="A0A098S9E9"/>
<proteinExistence type="predicted"/>
<comment type="caution">
    <text evidence="2">The sequence shown here is derived from an EMBL/GenBank/DDBJ whole genome shotgun (WGS) entry which is preliminary data.</text>
</comment>
<dbReference type="RefSeq" id="WP_044218602.1">
    <property type="nucleotide sequence ID" value="NZ_JBKAGJ010000018.1"/>
</dbReference>
<keyword evidence="1" id="KW-0472">Membrane</keyword>
<dbReference type="Pfam" id="PF18940">
    <property type="entry name" value="DUF5687"/>
    <property type="match status" value="1"/>
</dbReference>
<feature type="transmembrane region" description="Helical" evidence="1">
    <location>
        <begin position="378"/>
        <end position="399"/>
    </location>
</feature>
<evidence type="ECO:0000313" key="2">
    <source>
        <dbReference type="EMBL" id="KGE88730.1"/>
    </source>
</evidence>
<feature type="transmembrane region" description="Helical" evidence="1">
    <location>
        <begin position="198"/>
        <end position="223"/>
    </location>
</feature>
<dbReference type="Proteomes" id="UP000029736">
    <property type="component" value="Unassembled WGS sequence"/>
</dbReference>